<reference evidence="2 3" key="2">
    <citation type="submission" date="2023-11" db="EMBL/GenBank/DDBJ databases">
        <authorList>
            <person name="Lara A.C."/>
            <person name="Chronakova A."/>
        </authorList>
    </citation>
    <scope>NUCLEOTIDE SEQUENCE [LARGE SCALE GENOMIC DNA]</scope>
    <source>
        <strain evidence="2 3">BCCO 10_0856</strain>
    </source>
</reference>
<protein>
    <recommendedName>
        <fullName evidence="4">Lipoprotein</fullName>
    </recommendedName>
</protein>
<reference evidence="2 3" key="1">
    <citation type="submission" date="2023-11" db="EMBL/GenBank/DDBJ databases">
        <title>Lentzea sokolovensis, sp. nov., Lentzea kristufkii, sp. nov., and Lentzea miocenensis, sp. nov., rare actinobacteria from Sokolov Coal Basin, Miocene lacustrine sediment, Czech Republic.</title>
        <authorList>
            <person name="Lara A."/>
            <person name="Kotroba L."/>
            <person name="Nouioui I."/>
            <person name="Neumann-Schaal M."/>
            <person name="Mast Y."/>
            <person name="Chronakova A."/>
        </authorList>
    </citation>
    <scope>NUCLEOTIDE SEQUENCE [LARGE SCALE GENOMIC DNA]</scope>
    <source>
        <strain evidence="2 3">BCCO 10_0856</strain>
    </source>
</reference>
<evidence type="ECO:0000313" key="2">
    <source>
        <dbReference type="EMBL" id="MDX8031678.1"/>
    </source>
</evidence>
<feature type="chain" id="PRO_5047140875" description="Lipoprotein" evidence="1">
    <location>
        <begin position="20"/>
        <end position="223"/>
    </location>
</feature>
<proteinExistence type="predicted"/>
<organism evidence="2 3">
    <name type="scientific">Lentzea miocenica</name>
    <dbReference type="NCBI Taxonomy" id="3095431"/>
    <lineage>
        <taxon>Bacteria</taxon>
        <taxon>Bacillati</taxon>
        <taxon>Actinomycetota</taxon>
        <taxon>Actinomycetes</taxon>
        <taxon>Pseudonocardiales</taxon>
        <taxon>Pseudonocardiaceae</taxon>
        <taxon>Lentzea</taxon>
    </lineage>
</organism>
<dbReference type="Proteomes" id="UP001285521">
    <property type="component" value="Unassembled WGS sequence"/>
</dbReference>
<keyword evidence="1" id="KW-0732">Signal</keyword>
<evidence type="ECO:0000313" key="3">
    <source>
        <dbReference type="Proteomes" id="UP001285521"/>
    </source>
</evidence>
<dbReference type="PROSITE" id="PS51257">
    <property type="entry name" value="PROKAR_LIPOPROTEIN"/>
    <property type="match status" value="1"/>
</dbReference>
<comment type="caution">
    <text evidence="2">The sequence shown here is derived from an EMBL/GenBank/DDBJ whole genome shotgun (WGS) entry which is preliminary data.</text>
</comment>
<keyword evidence="3" id="KW-1185">Reference proteome</keyword>
<feature type="signal peptide" evidence="1">
    <location>
        <begin position="1"/>
        <end position="19"/>
    </location>
</feature>
<gene>
    <name evidence="2" type="ORF">SK803_15745</name>
</gene>
<dbReference type="EMBL" id="JAXAVW010000012">
    <property type="protein sequence ID" value="MDX8031678.1"/>
    <property type="molecule type" value="Genomic_DNA"/>
</dbReference>
<name>A0ABU4T0L8_9PSEU</name>
<sequence length="223" mass="23563">MKRLLVVAVCLFGAACGTSVPTTTSTPSSTSQVVDDSQAVGATFETFTKAVRAKDGATAVSVLSSSTFSVYDEIRKVALTGTEQQVAALVPSGRILAYTMRGDMNPALLRTASPSELVKAVIDQGLVSEDSISAITLGDLTINDGKALAKVRAARAQTTVFLSFLREDGEWKFNLPSLFDFTDATLGAIAKQKNLTHAQMIDEVLLTKYGQAKAAEVRKPIGA</sequence>
<dbReference type="RefSeq" id="WP_319966735.1">
    <property type="nucleotide sequence ID" value="NZ_JAXAVW010000012.1"/>
</dbReference>
<evidence type="ECO:0000256" key="1">
    <source>
        <dbReference type="SAM" id="SignalP"/>
    </source>
</evidence>
<evidence type="ECO:0008006" key="4">
    <source>
        <dbReference type="Google" id="ProtNLM"/>
    </source>
</evidence>
<accession>A0ABU4T0L8</accession>